<dbReference type="InterPro" id="IPR036264">
    <property type="entry name" value="Bact_exopeptidase_dim_dom"/>
</dbReference>
<evidence type="ECO:0000313" key="4">
    <source>
        <dbReference type="Proteomes" id="UP000186705"/>
    </source>
</evidence>
<dbReference type="Proteomes" id="UP000186705">
    <property type="component" value="Unassembled WGS sequence"/>
</dbReference>
<keyword evidence="1" id="KW-0464">Manganese</keyword>
<evidence type="ECO:0000256" key="1">
    <source>
        <dbReference type="PIRSR" id="PIRSR005962-1"/>
    </source>
</evidence>
<dbReference type="AlphaFoldDB" id="A0A1U7NKZ7"/>
<name>A0A1U7NKZ7_9FIRM</name>
<feature type="domain" description="Peptidase M20 dimerisation" evidence="2">
    <location>
        <begin position="175"/>
        <end position="272"/>
    </location>
</feature>
<feature type="binding site" evidence="1">
    <location>
        <position position="340"/>
    </location>
    <ligand>
        <name>Mn(2+)</name>
        <dbReference type="ChEBI" id="CHEBI:29035"/>
        <label>2</label>
    </ligand>
</feature>
<dbReference type="InterPro" id="IPR011650">
    <property type="entry name" value="Peptidase_M20_dimer"/>
</dbReference>
<evidence type="ECO:0000313" key="3">
    <source>
        <dbReference type="EMBL" id="OLU45267.1"/>
    </source>
</evidence>
<accession>A0A1U7NKZ7</accession>
<comment type="cofactor">
    <cofactor evidence="1">
        <name>Mn(2+)</name>
        <dbReference type="ChEBI" id="CHEBI:29035"/>
    </cofactor>
    <text evidence="1">The Mn(2+) ion enhances activity.</text>
</comment>
<feature type="binding site" evidence="1">
    <location>
        <position position="90"/>
    </location>
    <ligand>
        <name>Mn(2+)</name>
        <dbReference type="ChEBI" id="CHEBI:29035"/>
        <label>2</label>
    </ligand>
</feature>
<dbReference type="GO" id="GO:0046872">
    <property type="term" value="F:metal ion binding"/>
    <property type="evidence" value="ECO:0007669"/>
    <property type="project" value="UniProtKB-KW"/>
</dbReference>
<proteinExistence type="predicted"/>
<dbReference type="PANTHER" id="PTHR11014:SF63">
    <property type="entry name" value="METALLOPEPTIDASE, PUTATIVE (AFU_ORTHOLOGUE AFUA_6G09600)-RELATED"/>
    <property type="match status" value="1"/>
</dbReference>
<dbReference type="RefSeq" id="WP_076341923.1">
    <property type="nucleotide sequence ID" value="NZ_CAPDDE010000021.1"/>
</dbReference>
<keyword evidence="1" id="KW-0479">Metal-binding</keyword>
<dbReference type="Gene3D" id="3.40.630.10">
    <property type="entry name" value="Zn peptidases"/>
    <property type="match status" value="1"/>
</dbReference>
<organism evidence="3 4">
    <name type="scientific">Dubosiella newyorkensis</name>
    <dbReference type="NCBI Taxonomy" id="1862672"/>
    <lineage>
        <taxon>Bacteria</taxon>
        <taxon>Bacillati</taxon>
        <taxon>Bacillota</taxon>
        <taxon>Erysipelotrichia</taxon>
        <taxon>Erysipelotrichales</taxon>
        <taxon>Erysipelotrichaceae</taxon>
        <taxon>Dubosiella</taxon>
    </lineage>
</organism>
<reference evidence="3 4" key="1">
    <citation type="submission" date="2016-11" db="EMBL/GenBank/DDBJ databases">
        <title>Description of two novel members of the family Erysipelotrichaceae: Ileibacterium lipovorans gen. nov., sp. nov. and Dubosiella newyorkensis, gen. nov., sp. nov.</title>
        <authorList>
            <person name="Cox L.M."/>
            <person name="Sohn J."/>
            <person name="Tyrrell K.L."/>
            <person name="Citron D.M."/>
            <person name="Lawson P.A."/>
            <person name="Patel N.B."/>
            <person name="Iizumi T."/>
            <person name="Perez-Perez G.I."/>
            <person name="Goldstein E.J."/>
            <person name="Blaser M.J."/>
        </authorList>
    </citation>
    <scope>NUCLEOTIDE SEQUENCE [LARGE SCALE GENOMIC DNA]</scope>
    <source>
        <strain evidence="3 4">NYU-BL-A4</strain>
    </source>
</reference>
<feature type="binding site" evidence="1">
    <location>
        <position position="126"/>
    </location>
    <ligand>
        <name>Mn(2+)</name>
        <dbReference type="ChEBI" id="CHEBI:29035"/>
        <label>2</label>
    </ligand>
</feature>
<feature type="binding site" evidence="1">
    <location>
        <position position="92"/>
    </location>
    <ligand>
        <name>Mn(2+)</name>
        <dbReference type="ChEBI" id="CHEBI:29035"/>
        <label>2</label>
    </ligand>
</feature>
<dbReference type="SUPFAM" id="SSF55031">
    <property type="entry name" value="Bacterial exopeptidase dimerisation domain"/>
    <property type="match status" value="1"/>
</dbReference>
<dbReference type="PANTHER" id="PTHR11014">
    <property type="entry name" value="PEPTIDASE M20 FAMILY MEMBER"/>
    <property type="match status" value="1"/>
</dbReference>
<dbReference type="Gene3D" id="3.30.70.360">
    <property type="match status" value="1"/>
</dbReference>
<dbReference type="PIRSF" id="PIRSF005962">
    <property type="entry name" value="Pept_M20D_amidohydro"/>
    <property type="match status" value="1"/>
</dbReference>
<feature type="binding site" evidence="1">
    <location>
        <position position="152"/>
    </location>
    <ligand>
        <name>Mn(2+)</name>
        <dbReference type="ChEBI" id="CHEBI:29035"/>
        <label>2</label>
    </ligand>
</feature>
<dbReference type="NCBIfam" id="TIGR01891">
    <property type="entry name" value="amidohydrolases"/>
    <property type="match status" value="1"/>
</dbReference>
<dbReference type="Pfam" id="PF01546">
    <property type="entry name" value="Peptidase_M20"/>
    <property type="match status" value="1"/>
</dbReference>
<sequence>MYERITKYRRDLHKIPELELELPLTYQYLLKQLKPLSCSISSPIPYSVAAYFDAGKEKTIAFRSDMDGLPVKEATDHDFKSRREGCMHACGHDGHMSILLEFAQQLNEIYTSLPYNVLLIFQPGEESPGGARLICETKILEEKKVAAIFGTHLWPMLPKGEVATRKNEMMARSSEVNVDIEGKSSHIAKYKEGIDAMEISARYLLKCYEMEKSYHPDIYRLLRFGKLESGTVRNVVASKARMEGTLRAFQDEIYWELRKNMHRIAEYLERKYQAKIDLEFSLGYPAVINDGTLVEKVCAIDPQIKLLKEPEMISEDFAYYQQEVPGVFFFLGTGTGIPLHNAHFDFEESILEEGVKLYLKILKSIKL</sequence>
<dbReference type="InterPro" id="IPR017439">
    <property type="entry name" value="Amidohydrolase"/>
</dbReference>
<dbReference type="Pfam" id="PF07687">
    <property type="entry name" value="M20_dimer"/>
    <property type="match status" value="1"/>
</dbReference>
<dbReference type="GeneID" id="78276072"/>
<dbReference type="InterPro" id="IPR002933">
    <property type="entry name" value="Peptidase_M20"/>
</dbReference>
<evidence type="ECO:0000259" key="2">
    <source>
        <dbReference type="Pfam" id="PF07687"/>
    </source>
</evidence>
<comment type="caution">
    <text evidence="3">The sequence shown here is derived from an EMBL/GenBank/DDBJ whole genome shotgun (WGS) entry which is preliminary data.</text>
</comment>
<gene>
    <name evidence="3" type="ORF">BO225_08980</name>
</gene>
<dbReference type="GO" id="GO:0016787">
    <property type="term" value="F:hydrolase activity"/>
    <property type="evidence" value="ECO:0007669"/>
    <property type="project" value="UniProtKB-KW"/>
</dbReference>
<protein>
    <submittedName>
        <fullName evidence="3">Amidohydrolase</fullName>
    </submittedName>
</protein>
<dbReference type="SUPFAM" id="SSF53187">
    <property type="entry name" value="Zn-dependent exopeptidases"/>
    <property type="match status" value="1"/>
</dbReference>
<dbReference type="OrthoDB" id="9776731at2"/>
<dbReference type="EMBL" id="MPKA01000087">
    <property type="protein sequence ID" value="OLU45267.1"/>
    <property type="molecule type" value="Genomic_DNA"/>
</dbReference>
<keyword evidence="4" id="KW-1185">Reference proteome</keyword>
<dbReference type="STRING" id="1862672.BO225_08980"/>
<keyword evidence="3" id="KW-0378">Hydrolase</keyword>